<organism evidence="11 12">
    <name type="scientific">Polypedilum vanderplanki</name>
    <name type="common">Sleeping chironomid midge</name>
    <dbReference type="NCBI Taxonomy" id="319348"/>
    <lineage>
        <taxon>Eukaryota</taxon>
        <taxon>Metazoa</taxon>
        <taxon>Ecdysozoa</taxon>
        <taxon>Arthropoda</taxon>
        <taxon>Hexapoda</taxon>
        <taxon>Insecta</taxon>
        <taxon>Pterygota</taxon>
        <taxon>Neoptera</taxon>
        <taxon>Endopterygota</taxon>
        <taxon>Diptera</taxon>
        <taxon>Nematocera</taxon>
        <taxon>Chironomoidea</taxon>
        <taxon>Chironomidae</taxon>
        <taxon>Chironominae</taxon>
        <taxon>Polypedilum</taxon>
        <taxon>Polypedilum</taxon>
    </lineage>
</organism>
<dbReference type="InterPro" id="IPR003439">
    <property type="entry name" value="ABC_transporter-like_ATP-bd"/>
</dbReference>
<evidence type="ECO:0000259" key="10">
    <source>
        <dbReference type="PROSITE" id="PS50893"/>
    </source>
</evidence>
<feature type="domain" description="ABC transporter" evidence="10">
    <location>
        <begin position="35"/>
        <end position="275"/>
    </location>
</feature>
<dbReference type="CDD" id="cd03213">
    <property type="entry name" value="ABCG_EPDR"/>
    <property type="match status" value="1"/>
</dbReference>
<evidence type="ECO:0000256" key="2">
    <source>
        <dbReference type="ARBA" id="ARBA00005814"/>
    </source>
</evidence>
<evidence type="ECO:0000256" key="1">
    <source>
        <dbReference type="ARBA" id="ARBA00004141"/>
    </source>
</evidence>
<proteinExistence type="inferred from homology"/>
<dbReference type="Proteomes" id="UP001107558">
    <property type="component" value="Chromosome 2"/>
</dbReference>
<dbReference type="FunFam" id="3.40.50.300:FF:001077">
    <property type="entry name" value="Uncharacterized protein, isoform A"/>
    <property type="match status" value="1"/>
</dbReference>
<dbReference type="InterPro" id="IPR043926">
    <property type="entry name" value="ABCG_dom"/>
</dbReference>
<feature type="transmembrane region" description="Helical" evidence="9">
    <location>
        <begin position="489"/>
        <end position="509"/>
    </location>
</feature>
<dbReference type="GO" id="GO:0005524">
    <property type="term" value="F:ATP binding"/>
    <property type="evidence" value="ECO:0007669"/>
    <property type="project" value="UniProtKB-KW"/>
</dbReference>
<feature type="transmembrane region" description="Helical" evidence="9">
    <location>
        <begin position="377"/>
        <end position="399"/>
    </location>
</feature>
<dbReference type="PANTHER" id="PTHR48041">
    <property type="entry name" value="ABC TRANSPORTER G FAMILY MEMBER 28"/>
    <property type="match status" value="1"/>
</dbReference>
<keyword evidence="6" id="KW-0067">ATP-binding</keyword>
<feature type="transmembrane region" description="Helical" evidence="9">
    <location>
        <begin position="405"/>
        <end position="431"/>
    </location>
</feature>
<evidence type="ECO:0000256" key="7">
    <source>
        <dbReference type="ARBA" id="ARBA00022989"/>
    </source>
</evidence>
<evidence type="ECO:0000256" key="4">
    <source>
        <dbReference type="ARBA" id="ARBA00022692"/>
    </source>
</evidence>
<feature type="transmembrane region" description="Helical" evidence="9">
    <location>
        <begin position="516"/>
        <end position="537"/>
    </location>
</feature>
<dbReference type="PANTHER" id="PTHR48041:SF15">
    <property type="entry name" value="FI05267P"/>
    <property type="match status" value="1"/>
</dbReference>
<dbReference type="SMART" id="SM00382">
    <property type="entry name" value="AAA"/>
    <property type="match status" value="1"/>
</dbReference>
<dbReference type="GO" id="GO:0016887">
    <property type="term" value="F:ATP hydrolysis activity"/>
    <property type="evidence" value="ECO:0007669"/>
    <property type="project" value="InterPro"/>
</dbReference>
<evidence type="ECO:0000256" key="3">
    <source>
        <dbReference type="ARBA" id="ARBA00022448"/>
    </source>
</evidence>
<dbReference type="PROSITE" id="PS50893">
    <property type="entry name" value="ABC_TRANSPORTER_2"/>
    <property type="match status" value="1"/>
</dbReference>
<feature type="transmembrane region" description="Helical" evidence="9">
    <location>
        <begin position="452"/>
        <end position="477"/>
    </location>
</feature>
<evidence type="ECO:0000256" key="6">
    <source>
        <dbReference type="ARBA" id="ARBA00022840"/>
    </source>
</evidence>
<dbReference type="AlphaFoldDB" id="A0A9J6C2T7"/>
<comment type="similarity">
    <text evidence="2">Belongs to the ABC transporter superfamily. ABCG family. Eye pigment precursor importer (TC 3.A.1.204) subfamily.</text>
</comment>
<accession>A0A9J6C2T7</accession>
<keyword evidence="4 9" id="KW-0812">Transmembrane</keyword>
<dbReference type="InterPro" id="IPR027417">
    <property type="entry name" value="P-loop_NTPase"/>
</dbReference>
<evidence type="ECO:0000313" key="12">
    <source>
        <dbReference type="Proteomes" id="UP001107558"/>
    </source>
</evidence>
<dbReference type="OrthoDB" id="7776732at2759"/>
<evidence type="ECO:0000256" key="8">
    <source>
        <dbReference type="ARBA" id="ARBA00023136"/>
    </source>
</evidence>
<dbReference type="Gene3D" id="3.40.50.300">
    <property type="entry name" value="P-loop containing nucleotide triphosphate hydrolases"/>
    <property type="match status" value="1"/>
</dbReference>
<dbReference type="InterPro" id="IPR050352">
    <property type="entry name" value="ABCG_transporters"/>
</dbReference>
<dbReference type="Pfam" id="PF00005">
    <property type="entry name" value="ABC_tran"/>
    <property type="match status" value="1"/>
</dbReference>
<reference evidence="11" key="1">
    <citation type="submission" date="2021-03" db="EMBL/GenBank/DDBJ databases">
        <title>Chromosome level genome of the anhydrobiotic midge Polypedilum vanderplanki.</title>
        <authorList>
            <person name="Yoshida Y."/>
            <person name="Kikawada T."/>
            <person name="Gusev O."/>
        </authorList>
    </citation>
    <scope>NUCLEOTIDE SEQUENCE</scope>
    <source>
        <strain evidence="11">NIAS01</strain>
        <tissue evidence="11">Whole body or cell culture</tissue>
    </source>
</reference>
<dbReference type="GO" id="GO:0005886">
    <property type="term" value="C:plasma membrane"/>
    <property type="evidence" value="ECO:0007669"/>
    <property type="project" value="TreeGrafter"/>
</dbReference>
<gene>
    <name evidence="11" type="ORF">PVAND_006046</name>
</gene>
<feature type="transmembrane region" description="Helical" evidence="9">
    <location>
        <begin position="607"/>
        <end position="626"/>
    </location>
</feature>
<dbReference type="EMBL" id="JADBJN010000002">
    <property type="protein sequence ID" value="KAG5676197.1"/>
    <property type="molecule type" value="Genomic_DNA"/>
</dbReference>
<dbReference type="InterPro" id="IPR003593">
    <property type="entry name" value="AAA+_ATPase"/>
</dbReference>
<keyword evidence="8 9" id="KW-0472">Membrane</keyword>
<name>A0A9J6C2T7_POLVA</name>
<evidence type="ECO:0000256" key="9">
    <source>
        <dbReference type="SAM" id="Phobius"/>
    </source>
</evidence>
<keyword evidence="7 9" id="KW-1133">Transmembrane helix</keyword>
<dbReference type="SUPFAM" id="SSF52540">
    <property type="entry name" value="P-loop containing nucleoside triphosphate hydrolases"/>
    <property type="match status" value="1"/>
</dbReference>
<comment type="caution">
    <text evidence="11">The sequence shown here is derived from an EMBL/GenBank/DDBJ whole genome shotgun (WGS) entry which is preliminary data.</text>
</comment>
<protein>
    <recommendedName>
        <fullName evidence="10">ABC transporter domain-containing protein</fullName>
    </recommendedName>
</protein>
<dbReference type="Pfam" id="PF19055">
    <property type="entry name" value="ABC2_membrane_7"/>
    <property type="match status" value="1"/>
</dbReference>
<dbReference type="GO" id="GO:0140359">
    <property type="term" value="F:ABC-type transporter activity"/>
    <property type="evidence" value="ECO:0007669"/>
    <property type="project" value="InterPro"/>
</dbReference>
<keyword evidence="3" id="KW-0813">Transport</keyword>
<comment type="subcellular location">
    <subcellularLocation>
        <location evidence="1">Membrane</location>
        <topology evidence="1">Multi-pass membrane protein</topology>
    </subcellularLocation>
</comment>
<dbReference type="PROSITE" id="PS00211">
    <property type="entry name" value="ABC_TRANSPORTER_1"/>
    <property type="match status" value="1"/>
</dbReference>
<dbReference type="InterPro" id="IPR017871">
    <property type="entry name" value="ABC_transporter-like_CS"/>
</dbReference>
<keyword evidence="5" id="KW-0547">Nucleotide-binding</keyword>
<evidence type="ECO:0000256" key="5">
    <source>
        <dbReference type="ARBA" id="ARBA00022741"/>
    </source>
</evidence>
<evidence type="ECO:0000313" key="11">
    <source>
        <dbReference type="EMBL" id="KAG5676197.1"/>
    </source>
</evidence>
<dbReference type="Pfam" id="PF01061">
    <property type="entry name" value="ABC2_membrane"/>
    <property type="match status" value="1"/>
</dbReference>
<keyword evidence="12" id="KW-1185">Reference proteome</keyword>
<dbReference type="InterPro" id="IPR013525">
    <property type="entry name" value="ABC2_TM"/>
</dbReference>
<sequence>MSTGSSSSFDEILVESELRGQDKLKYLPHWPAVNITFEDVVYTVDSGVDNSKSILRGVNGSFKSGQLVGILGPSGAGKTTLLNTLAGFKCENVTTGSILINNKPRNMKVFRRMSRYIMQQDIHQVALTVRDVMMYAADLKLGFKDLTKEQKAEIVEEIIHLLGLEKTMDTDCSLLSGGELKRLSIAQELVNNPPVLFLDEPTTGLDDMSSSQCVELLKRLASGGRTVICSIHTPSAKIFEMFDQVYVVANGQCVFNGKGSNIVPYMEAIGLRCPKTYNPADFILDVASGEYGHEFLDRMVEMIDNGRIVDWKPQSKISDSYENSYNADRKQSSELDYSQFEEEINPNNLEYKCSSWQQFSVLFRRASKQIYNNKSYLALRLNMHIFLGIVVGGIFYQMGNDATKTIFNFGFCFTIIIAFMYIPLLPVLLEFPTQVQLLKREYFNHWYQFNPYYFAMVVAKLPVQFFIAILYLTMVYLLTNQPIELQRIFIFYFISLLTSLTSESFGLLVSSRLSIINAMFIGPVLVCPMMLLSVYGIGSGKDTIPPLIQIFMKMSYLRHSLEGIVQSIYGFGRQDMVCPNEEVFCPYKKPAFLLRIMGFEDLDLRISILYLFGFYVMFNAAAVFLIKDRLSYRRNQIWPIQYISKAVKHYMNYL</sequence>